<keyword evidence="2" id="KW-1185">Reference proteome</keyword>
<name>A0A3S0C631_9BACL</name>
<protein>
    <submittedName>
        <fullName evidence="1">Uncharacterized protein</fullName>
    </submittedName>
</protein>
<dbReference type="AlphaFoldDB" id="A0A3S0C631"/>
<organism evidence="1 2">
    <name type="scientific">Paenibacillus whitsoniae</name>
    <dbReference type="NCBI Taxonomy" id="2496558"/>
    <lineage>
        <taxon>Bacteria</taxon>
        <taxon>Bacillati</taxon>
        <taxon>Bacillota</taxon>
        <taxon>Bacilli</taxon>
        <taxon>Bacillales</taxon>
        <taxon>Paenibacillaceae</taxon>
        <taxon>Paenibacillus</taxon>
    </lineage>
</organism>
<reference evidence="1 2" key="1">
    <citation type="submission" date="2018-12" db="EMBL/GenBank/DDBJ databases">
        <title>Bacillus ochoae sp. nov., Paenibacillus whitsoniae sp. nov., Paenibacillus spiritus sp. nov. Isolated from the Mars Exploration Rover during spacecraft assembly.</title>
        <authorList>
            <person name="Seuylemezian A."/>
            <person name="Vaishampayan P."/>
        </authorList>
    </citation>
    <scope>NUCLEOTIDE SEQUENCE [LARGE SCALE GENOMIC DNA]</scope>
    <source>
        <strain evidence="1 2">MER 54</strain>
    </source>
</reference>
<sequence>MFDPTIYDNIKVVLEGAVYDYDLEGRIIITRREDRIDLSSMSRTFAIEFARSADKPNRAEIYLHVHLSDLAAEILENPNAKPGCTLLIKFYASLNEPDRDCPKIAEGLSGIWAHRPHITQQLSYTYGQPETAYRNQITLSFGRKVDESQLDDFPELITHALESLIWLDERKD</sequence>
<dbReference type="EMBL" id="RXHU01000083">
    <property type="protein sequence ID" value="RTE05379.1"/>
    <property type="molecule type" value="Genomic_DNA"/>
</dbReference>
<gene>
    <name evidence="1" type="ORF">EJQ19_25325</name>
</gene>
<accession>A0A3S0C631</accession>
<proteinExistence type="predicted"/>
<comment type="caution">
    <text evidence="1">The sequence shown here is derived from an EMBL/GenBank/DDBJ whole genome shotgun (WGS) entry which is preliminary data.</text>
</comment>
<dbReference type="OrthoDB" id="2964978at2"/>
<evidence type="ECO:0000313" key="2">
    <source>
        <dbReference type="Proteomes" id="UP000276128"/>
    </source>
</evidence>
<dbReference type="Proteomes" id="UP000276128">
    <property type="component" value="Unassembled WGS sequence"/>
</dbReference>
<evidence type="ECO:0000313" key="1">
    <source>
        <dbReference type="EMBL" id="RTE05379.1"/>
    </source>
</evidence>
<dbReference type="RefSeq" id="WP_126144030.1">
    <property type="nucleotide sequence ID" value="NZ_RXHU01000083.1"/>
</dbReference>